<dbReference type="AlphaFoldDB" id="A0A4Y2B3V0"/>
<keyword evidence="2" id="KW-1185">Reference proteome</keyword>
<organism evidence="1 2">
    <name type="scientific">Araneus ventricosus</name>
    <name type="common">Orbweaver spider</name>
    <name type="synonym">Epeira ventricosa</name>
    <dbReference type="NCBI Taxonomy" id="182803"/>
    <lineage>
        <taxon>Eukaryota</taxon>
        <taxon>Metazoa</taxon>
        <taxon>Ecdysozoa</taxon>
        <taxon>Arthropoda</taxon>
        <taxon>Chelicerata</taxon>
        <taxon>Arachnida</taxon>
        <taxon>Araneae</taxon>
        <taxon>Araneomorphae</taxon>
        <taxon>Entelegynae</taxon>
        <taxon>Araneoidea</taxon>
        <taxon>Araneidae</taxon>
        <taxon>Araneus</taxon>
    </lineage>
</organism>
<comment type="caution">
    <text evidence="1">The sequence shown here is derived from an EMBL/GenBank/DDBJ whole genome shotgun (WGS) entry which is preliminary data.</text>
</comment>
<dbReference type="Proteomes" id="UP000499080">
    <property type="component" value="Unassembled WGS sequence"/>
</dbReference>
<protein>
    <submittedName>
        <fullName evidence="1">Uncharacterized protein</fullName>
    </submittedName>
</protein>
<evidence type="ECO:0000313" key="1">
    <source>
        <dbReference type="EMBL" id="GBL85985.1"/>
    </source>
</evidence>
<reference evidence="1 2" key="1">
    <citation type="journal article" date="2019" name="Sci. Rep.">
        <title>Orb-weaving spider Araneus ventricosus genome elucidates the spidroin gene catalogue.</title>
        <authorList>
            <person name="Kono N."/>
            <person name="Nakamura H."/>
            <person name="Ohtoshi R."/>
            <person name="Moran D.A.P."/>
            <person name="Shinohara A."/>
            <person name="Yoshida Y."/>
            <person name="Fujiwara M."/>
            <person name="Mori M."/>
            <person name="Tomita M."/>
            <person name="Arakawa K."/>
        </authorList>
    </citation>
    <scope>NUCLEOTIDE SEQUENCE [LARGE SCALE GENOMIC DNA]</scope>
</reference>
<dbReference type="EMBL" id="BGPR01000046">
    <property type="protein sequence ID" value="GBL85985.1"/>
    <property type="molecule type" value="Genomic_DNA"/>
</dbReference>
<evidence type="ECO:0000313" key="2">
    <source>
        <dbReference type="Proteomes" id="UP000499080"/>
    </source>
</evidence>
<accession>A0A4Y2B3V0</accession>
<gene>
    <name evidence="1" type="ORF">AVEN_89050_1</name>
</gene>
<sequence length="108" mass="12145">MLPSGLLSLPLVFSYCPVPRYVGESVTQRFVKNLVDPSGLQSGIVQFQTRWRRCHSNPLLGPTHATQESLLLLGRYATLFGLKIATLNHAKQLFIDSVFFPKINYPNN</sequence>
<proteinExistence type="predicted"/>
<name>A0A4Y2B3V0_ARAVE</name>